<dbReference type="OrthoDB" id="9803010at2"/>
<keyword evidence="5" id="KW-1185">Reference proteome</keyword>
<dbReference type="Proteomes" id="UP000055035">
    <property type="component" value="Unassembled WGS sequence"/>
</dbReference>
<proteinExistence type="inferred from homology"/>
<dbReference type="PANTHER" id="PTHR43000">
    <property type="entry name" value="DTDP-D-GLUCOSE 4,6-DEHYDRATASE-RELATED"/>
    <property type="match status" value="1"/>
</dbReference>
<accession>A0A0W0VG18</accession>
<organism evidence="4 5">
    <name type="scientific">Legionella jordanis</name>
    <dbReference type="NCBI Taxonomy" id="456"/>
    <lineage>
        <taxon>Bacteria</taxon>
        <taxon>Pseudomonadati</taxon>
        <taxon>Pseudomonadota</taxon>
        <taxon>Gammaproteobacteria</taxon>
        <taxon>Legionellales</taxon>
        <taxon>Legionellaceae</taxon>
        <taxon>Legionella</taxon>
    </lineage>
</organism>
<dbReference type="STRING" id="456.Ljor_0280"/>
<comment type="pathway">
    <text evidence="1">Bacterial outer membrane biogenesis; LPS O-antigen biosynthesis.</text>
</comment>
<dbReference type="Gene3D" id="3.40.50.720">
    <property type="entry name" value="NAD(P)-binding Rossmann-like Domain"/>
    <property type="match status" value="1"/>
</dbReference>
<sequence length="361" mass="40572">MNNTIKNEKYTLITGGAGFIGVNLADKLLSLGRRVVIYDNLSRSGVEKNLQWLKDKHGNKAIAQIADIRDKAFLQQCVNDAEQIFHFSAQVAVTSSLTDPENDFEVNLIGTFNLLEAIRNSSQKPPLIFTSTNKVYGDLNDLNFISDETRVYPENKSVHRHGIDESRPLDFHSPYGCSKGSADQYVLDYSRCYGLKTVVFRMSCIYGPHQFGNEDQGWVAHFLISALENKPIVIYGNGKQVRDILFVEDLVEAFLLAEQNIDKTSGKVFNIGGGPNNTVSLIEIINLIQKATGKEIDFTFEESRVGDQQYYVSNTSRFQMETGWSPKTSVLQGVEKLLFWLSKSRNISLPKSKFLSEAMVE</sequence>
<name>A0A0W0VG18_9GAMM</name>
<dbReference type="AlphaFoldDB" id="A0A0W0VG18"/>
<gene>
    <name evidence="4" type="primary">rmlB_2</name>
    <name evidence="4" type="ORF">Ljor_0280</name>
</gene>
<evidence type="ECO:0000313" key="4">
    <source>
        <dbReference type="EMBL" id="KTD19057.1"/>
    </source>
</evidence>
<evidence type="ECO:0000256" key="1">
    <source>
        <dbReference type="ARBA" id="ARBA00005125"/>
    </source>
</evidence>
<dbReference type="Pfam" id="PF01370">
    <property type="entry name" value="Epimerase"/>
    <property type="match status" value="1"/>
</dbReference>
<comment type="caution">
    <text evidence="4">The sequence shown here is derived from an EMBL/GenBank/DDBJ whole genome shotgun (WGS) entry which is preliminary data.</text>
</comment>
<dbReference type="SUPFAM" id="SSF51735">
    <property type="entry name" value="NAD(P)-binding Rossmann-fold domains"/>
    <property type="match status" value="1"/>
</dbReference>
<dbReference type="EMBL" id="LNYJ01000003">
    <property type="protein sequence ID" value="KTD19057.1"/>
    <property type="molecule type" value="Genomic_DNA"/>
</dbReference>
<dbReference type="InterPro" id="IPR036291">
    <property type="entry name" value="NAD(P)-bd_dom_sf"/>
</dbReference>
<evidence type="ECO:0000256" key="2">
    <source>
        <dbReference type="ARBA" id="ARBA00007637"/>
    </source>
</evidence>
<reference evidence="4 5" key="1">
    <citation type="submission" date="2015-11" db="EMBL/GenBank/DDBJ databases">
        <title>Genomic analysis of 38 Legionella species identifies large and diverse effector repertoires.</title>
        <authorList>
            <person name="Burstein D."/>
            <person name="Amaro F."/>
            <person name="Zusman T."/>
            <person name="Lifshitz Z."/>
            <person name="Cohen O."/>
            <person name="Gilbert J.A."/>
            <person name="Pupko T."/>
            <person name="Shuman H.A."/>
            <person name="Segal G."/>
        </authorList>
    </citation>
    <scope>NUCLEOTIDE SEQUENCE [LARGE SCALE GENOMIC DNA]</scope>
    <source>
        <strain evidence="4 5">BL-540</strain>
    </source>
</reference>
<protein>
    <submittedName>
        <fullName evidence="4">dTDP-D-glucose 4,6-dehydratase</fullName>
    </submittedName>
</protein>
<feature type="domain" description="NAD-dependent epimerase/dehydratase" evidence="3">
    <location>
        <begin position="12"/>
        <end position="272"/>
    </location>
</feature>
<comment type="similarity">
    <text evidence="2">Belongs to the NAD(P)-dependent epimerase/dehydratase family.</text>
</comment>
<dbReference type="RefSeq" id="WP_058469857.1">
    <property type="nucleotide sequence ID" value="NZ_CAAAIC010000005.1"/>
</dbReference>
<dbReference type="PATRIC" id="fig|456.5.peg.297"/>
<evidence type="ECO:0000313" key="5">
    <source>
        <dbReference type="Proteomes" id="UP000055035"/>
    </source>
</evidence>
<evidence type="ECO:0000259" key="3">
    <source>
        <dbReference type="Pfam" id="PF01370"/>
    </source>
</evidence>
<dbReference type="InterPro" id="IPR001509">
    <property type="entry name" value="Epimerase_deHydtase"/>
</dbReference>